<comment type="subcellular location">
    <subcellularLocation>
        <location evidence="1">Cell membrane</location>
        <topology evidence="1">Multi-pass membrane protein</topology>
    </subcellularLocation>
</comment>
<dbReference type="GO" id="GO:0005886">
    <property type="term" value="C:plasma membrane"/>
    <property type="evidence" value="ECO:0007669"/>
    <property type="project" value="UniProtKB-SubCell"/>
</dbReference>
<evidence type="ECO:0000256" key="3">
    <source>
        <dbReference type="ARBA" id="ARBA00022989"/>
    </source>
</evidence>
<evidence type="ECO:0000313" key="8">
    <source>
        <dbReference type="Proteomes" id="UP000066480"/>
    </source>
</evidence>
<dbReference type="GO" id="GO:0022857">
    <property type="term" value="F:transmembrane transporter activity"/>
    <property type="evidence" value="ECO:0007669"/>
    <property type="project" value="InterPro"/>
</dbReference>
<feature type="transmembrane region" description="Helical" evidence="5">
    <location>
        <begin position="140"/>
        <end position="162"/>
    </location>
</feature>
<keyword evidence="3 5" id="KW-1133">Transmembrane helix</keyword>
<name>A0A0K1JMG8_9MICO</name>
<dbReference type="SUPFAM" id="SSF103473">
    <property type="entry name" value="MFS general substrate transporter"/>
    <property type="match status" value="1"/>
</dbReference>
<dbReference type="PROSITE" id="PS50850">
    <property type="entry name" value="MFS"/>
    <property type="match status" value="1"/>
</dbReference>
<keyword evidence="4 5" id="KW-0472">Membrane</keyword>
<feature type="transmembrane region" description="Helical" evidence="5">
    <location>
        <begin position="433"/>
        <end position="454"/>
    </location>
</feature>
<dbReference type="STRING" id="571913.VV02_22050"/>
<keyword evidence="8" id="KW-1185">Reference proteome</keyword>
<evidence type="ECO:0000256" key="5">
    <source>
        <dbReference type="SAM" id="Phobius"/>
    </source>
</evidence>
<dbReference type="PANTHER" id="PTHR23501">
    <property type="entry name" value="MAJOR FACILITATOR SUPERFAMILY"/>
    <property type="match status" value="1"/>
</dbReference>
<protein>
    <recommendedName>
        <fullName evidence="6">Major facilitator superfamily (MFS) profile domain-containing protein</fullName>
    </recommendedName>
</protein>
<organism evidence="7 8">
    <name type="scientific">Luteipulveratus mongoliensis</name>
    <dbReference type="NCBI Taxonomy" id="571913"/>
    <lineage>
        <taxon>Bacteria</taxon>
        <taxon>Bacillati</taxon>
        <taxon>Actinomycetota</taxon>
        <taxon>Actinomycetes</taxon>
        <taxon>Micrococcales</taxon>
        <taxon>Dermacoccaceae</taxon>
        <taxon>Luteipulveratus</taxon>
    </lineage>
</organism>
<dbReference type="PANTHER" id="PTHR23501:SF197">
    <property type="entry name" value="COMD"/>
    <property type="match status" value="1"/>
</dbReference>
<dbReference type="InterPro" id="IPR020846">
    <property type="entry name" value="MFS_dom"/>
</dbReference>
<evidence type="ECO:0000256" key="2">
    <source>
        <dbReference type="ARBA" id="ARBA00022692"/>
    </source>
</evidence>
<sequence length="461" mass="46715">MRTPFASRGEVMERRVLAAISAVVLSYGLLQTMLVPAANHVQADLHTSSQGATWAVLSAMLLSSAAVTPVLGRLADRFGQRTILLACLWIYLAGALVAAVAPSIEVLIAARVLQGVGLTLVPLSFALVKSSLTGPAVGRGLALAATLVTGSAGAGLLAGGLIADHFSWRWLFVIGAAVIVVALVLTSRDLPADEARDASPIDWSGAALLAVALTTLLLAVTQGRAWGWTSWQVLGLVGLALLSAALLVVVEERVAAPLIDLNLMRGGLLAAHLGALMLGVNQFMLYTLLPHLAQAPGSGASGLGLSATAAAALLVPGALLTIPAGRWRPARVDEPRSLLAVGLAVSSVGAGVLLVARGGPLVVTAVYVLVSLGYGIAMAALPRLVARECPPLRLGSVNAVNTVARTVGGAFGSQLAALVLSGQSRPGRSAYDLGFAVAAAAAVIGVPLVLAAGVRQSRVAV</sequence>
<dbReference type="Proteomes" id="UP000066480">
    <property type="component" value="Chromosome"/>
</dbReference>
<feature type="transmembrane region" description="Helical" evidence="5">
    <location>
        <begin position="53"/>
        <end position="71"/>
    </location>
</feature>
<dbReference type="InterPro" id="IPR036259">
    <property type="entry name" value="MFS_trans_sf"/>
</dbReference>
<evidence type="ECO:0000256" key="4">
    <source>
        <dbReference type="ARBA" id="ARBA00023136"/>
    </source>
</evidence>
<proteinExistence type="predicted"/>
<dbReference type="Gene3D" id="1.20.1720.10">
    <property type="entry name" value="Multidrug resistance protein D"/>
    <property type="match status" value="1"/>
</dbReference>
<evidence type="ECO:0000313" key="7">
    <source>
        <dbReference type="EMBL" id="AKU17917.1"/>
    </source>
</evidence>
<dbReference type="PATRIC" id="fig|571913.6.peg.4465"/>
<feature type="transmembrane region" description="Helical" evidence="5">
    <location>
        <begin position="303"/>
        <end position="325"/>
    </location>
</feature>
<dbReference type="InterPro" id="IPR011701">
    <property type="entry name" value="MFS"/>
</dbReference>
<dbReference type="OrthoDB" id="4484751at2"/>
<feature type="transmembrane region" description="Helical" evidence="5">
    <location>
        <begin position="231"/>
        <end position="250"/>
    </location>
</feature>
<feature type="transmembrane region" description="Helical" evidence="5">
    <location>
        <begin position="402"/>
        <end position="421"/>
    </location>
</feature>
<feature type="transmembrane region" description="Helical" evidence="5">
    <location>
        <begin position="262"/>
        <end position="283"/>
    </location>
</feature>
<evidence type="ECO:0000259" key="6">
    <source>
        <dbReference type="PROSITE" id="PS50850"/>
    </source>
</evidence>
<dbReference type="KEGG" id="lmoi:VV02_22050"/>
<feature type="transmembrane region" description="Helical" evidence="5">
    <location>
        <begin position="108"/>
        <end position="128"/>
    </location>
</feature>
<dbReference type="AlphaFoldDB" id="A0A0K1JMG8"/>
<dbReference type="Pfam" id="PF07690">
    <property type="entry name" value="MFS_1"/>
    <property type="match status" value="2"/>
</dbReference>
<keyword evidence="2 5" id="KW-0812">Transmembrane</keyword>
<accession>A0A0K1JMG8</accession>
<feature type="transmembrane region" description="Helical" evidence="5">
    <location>
        <begin position="168"/>
        <end position="185"/>
    </location>
</feature>
<feature type="transmembrane region" description="Helical" evidence="5">
    <location>
        <begin position="83"/>
        <end position="102"/>
    </location>
</feature>
<feature type="transmembrane region" description="Helical" evidence="5">
    <location>
        <begin position="337"/>
        <end position="356"/>
    </location>
</feature>
<feature type="domain" description="Major facilitator superfamily (MFS) profile" evidence="6">
    <location>
        <begin position="16"/>
        <end position="457"/>
    </location>
</feature>
<evidence type="ECO:0000256" key="1">
    <source>
        <dbReference type="ARBA" id="ARBA00004651"/>
    </source>
</evidence>
<dbReference type="Gene3D" id="1.20.1250.20">
    <property type="entry name" value="MFS general substrate transporter like domains"/>
    <property type="match status" value="1"/>
</dbReference>
<feature type="transmembrane region" description="Helical" evidence="5">
    <location>
        <begin position="206"/>
        <end position="225"/>
    </location>
</feature>
<feature type="transmembrane region" description="Helical" evidence="5">
    <location>
        <begin position="362"/>
        <end position="381"/>
    </location>
</feature>
<reference evidence="7 8" key="1">
    <citation type="submission" date="2015-03" db="EMBL/GenBank/DDBJ databases">
        <title>Luteipulveratus halotolerans sp. nov., a novel actinobacterium (Dermacoccaceae) from Sarawak, Malaysia.</title>
        <authorList>
            <person name="Juboi H."/>
            <person name="Basik A."/>
            <person name="Shamsul S.S."/>
            <person name="Arnold P."/>
            <person name="Schmitt E.K."/>
            <person name="Sanglier J.-J."/>
            <person name="Yeo T."/>
        </authorList>
    </citation>
    <scope>NUCLEOTIDE SEQUENCE [LARGE SCALE GENOMIC DNA]</scope>
    <source>
        <strain evidence="7 8">MN07-A0370</strain>
    </source>
</reference>
<dbReference type="EMBL" id="CP011112">
    <property type="protein sequence ID" value="AKU17917.1"/>
    <property type="molecule type" value="Genomic_DNA"/>
</dbReference>
<gene>
    <name evidence="7" type="ORF">VV02_22050</name>
</gene>